<dbReference type="FunFam" id="3.30.930.10:FF:000011">
    <property type="entry name" value="Alanine--tRNA ligase, cytoplasmic"/>
    <property type="match status" value="1"/>
</dbReference>
<dbReference type="GO" id="GO:0000049">
    <property type="term" value="F:tRNA binding"/>
    <property type="evidence" value="ECO:0007669"/>
    <property type="project" value="UniProtKB-KW"/>
</dbReference>
<dbReference type="InterPro" id="IPR003156">
    <property type="entry name" value="DHHA1_dom"/>
</dbReference>
<dbReference type="NCBIfam" id="TIGR00344">
    <property type="entry name" value="alaS"/>
    <property type="match status" value="1"/>
</dbReference>
<accession>A0A6M1RXI9</accession>
<dbReference type="InterPro" id="IPR018163">
    <property type="entry name" value="Thr/Ala-tRNA-synth_IIc_edit"/>
</dbReference>
<dbReference type="FunFam" id="3.30.980.10:FF:000004">
    <property type="entry name" value="Alanine--tRNA ligase, cytoplasmic"/>
    <property type="match status" value="1"/>
</dbReference>
<dbReference type="InterPro" id="IPR012947">
    <property type="entry name" value="tRNA_SAD"/>
</dbReference>
<evidence type="ECO:0000259" key="13">
    <source>
        <dbReference type="PROSITE" id="PS50860"/>
    </source>
</evidence>
<dbReference type="CDD" id="cd00673">
    <property type="entry name" value="AlaRS_core"/>
    <property type="match status" value="1"/>
</dbReference>
<evidence type="ECO:0000256" key="1">
    <source>
        <dbReference type="ARBA" id="ARBA00008226"/>
    </source>
</evidence>
<reference evidence="14 15" key="1">
    <citation type="submission" date="2020-02" db="EMBL/GenBank/DDBJ databases">
        <title>Draft genome sequence of Limisphaera ngatamarikiensis NGM72.4T, a thermophilic Verrucomicrobia grouped in subdivision 3.</title>
        <authorList>
            <person name="Carere C.R."/>
            <person name="Steen J."/>
            <person name="Hugenholtz P."/>
            <person name="Stott M.B."/>
        </authorList>
    </citation>
    <scope>NUCLEOTIDE SEQUENCE [LARGE SCALE GENOMIC DNA]</scope>
    <source>
        <strain evidence="14 15">NGM72.4</strain>
    </source>
</reference>
<dbReference type="GO" id="GO:0005524">
    <property type="term" value="F:ATP binding"/>
    <property type="evidence" value="ECO:0007669"/>
    <property type="project" value="UniProtKB-UniRule"/>
</dbReference>
<dbReference type="GO" id="GO:0006419">
    <property type="term" value="P:alanyl-tRNA aminoacylation"/>
    <property type="evidence" value="ECO:0007669"/>
    <property type="project" value="UniProtKB-UniRule"/>
</dbReference>
<evidence type="ECO:0000256" key="8">
    <source>
        <dbReference type="ARBA" id="ARBA00022884"/>
    </source>
</evidence>
<comment type="caution">
    <text evidence="14">The sequence shown here is derived from an EMBL/GenBank/DDBJ whole genome shotgun (WGS) entry which is preliminary data.</text>
</comment>
<dbReference type="SMART" id="SM00863">
    <property type="entry name" value="tRNA_SAD"/>
    <property type="match status" value="1"/>
</dbReference>
<evidence type="ECO:0000256" key="9">
    <source>
        <dbReference type="ARBA" id="ARBA00022917"/>
    </source>
</evidence>
<dbReference type="GO" id="GO:0008270">
    <property type="term" value="F:zinc ion binding"/>
    <property type="evidence" value="ECO:0007669"/>
    <property type="project" value="UniProtKB-UniRule"/>
</dbReference>
<dbReference type="Pfam" id="PF02272">
    <property type="entry name" value="DHHA1"/>
    <property type="match status" value="1"/>
</dbReference>
<comment type="subcellular location">
    <subcellularLocation>
        <location evidence="11">Cytoplasm</location>
    </subcellularLocation>
</comment>
<comment type="domain">
    <text evidence="11">Consists of three domains; the N-terminal catalytic domain, the editing domain and the C-terminal C-Ala domain. The editing domain removes incorrectly charged amino acids, while the C-Ala domain, along with tRNA(Ala), serves as a bridge to cooperatively bring together the editing and aminoacylation centers thus stimulating deacylation of misacylated tRNAs.</text>
</comment>
<protein>
    <recommendedName>
        <fullName evidence="11">Alanine--tRNA ligase</fullName>
        <ecNumber evidence="11">6.1.1.7</ecNumber>
    </recommendedName>
    <alternativeName>
        <fullName evidence="11">Alanyl-tRNA synthetase</fullName>
        <shortName evidence="11">AlaRS</shortName>
    </alternativeName>
</protein>
<dbReference type="InterPro" id="IPR018162">
    <property type="entry name" value="Ala-tRNA-ligase_IIc_anticod-bd"/>
</dbReference>
<dbReference type="SUPFAM" id="SSF55186">
    <property type="entry name" value="ThrRS/AlaRS common domain"/>
    <property type="match status" value="1"/>
</dbReference>
<dbReference type="Gene3D" id="3.10.310.40">
    <property type="match status" value="1"/>
</dbReference>
<dbReference type="RefSeq" id="WP_165107502.1">
    <property type="nucleotide sequence ID" value="NZ_JAAKYA010000053.1"/>
</dbReference>
<evidence type="ECO:0000256" key="12">
    <source>
        <dbReference type="SAM" id="Coils"/>
    </source>
</evidence>
<evidence type="ECO:0000256" key="11">
    <source>
        <dbReference type="HAMAP-Rule" id="MF_00036"/>
    </source>
</evidence>
<dbReference type="InterPro" id="IPR045864">
    <property type="entry name" value="aa-tRNA-synth_II/BPL/LPL"/>
</dbReference>
<dbReference type="GO" id="GO:0004813">
    <property type="term" value="F:alanine-tRNA ligase activity"/>
    <property type="evidence" value="ECO:0007669"/>
    <property type="project" value="UniProtKB-UniRule"/>
</dbReference>
<dbReference type="Gene3D" id="3.30.980.10">
    <property type="entry name" value="Threonyl-trna Synthetase, Chain A, domain 2"/>
    <property type="match status" value="1"/>
</dbReference>
<dbReference type="InterPro" id="IPR002318">
    <property type="entry name" value="Ala-tRNA-lgiase_IIc"/>
</dbReference>
<dbReference type="EMBL" id="JAAKYA010000053">
    <property type="protein sequence ID" value="NGO39472.1"/>
    <property type="molecule type" value="Genomic_DNA"/>
</dbReference>
<evidence type="ECO:0000256" key="10">
    <source>
        <dbReference type="ARBA" id="ARBA00023146"/>
    </source>
</evidence>
<dbReference type="PROSITE" id="PS50860">
    <property type="entry name" value="AA_TRNA_LIGASE_II_ALA"/>
    <property type="match status" value="1"/>
</dbReference>
<keyword evidence="11" id="KW-0963">Cytoplasm</keyword>
<comment type="function">
    <text evidence="11">Catalyzes the attachment of alanine to tRNA(Ala) in a two-step reaction: alanine is first activated by ATP to form Ala-AMP and then transferred to the acceptor end of tRNA(Ala). Also edits incorrectly charged Ser-tRNA(Ala) and Gly-tRNA(Ala) via its editing domain.</text>
</comment>
<gene>
    <name evidence="11 14" type="primary">alaS</name>
    <name evidence="14" type="ORF">G4L39_08700</name>
</gene>
<feature type="binding site" evidence="11">
    <location>
        <position position="594"/>
    </location>
    <ligand>
        <name>Zn(2+)</name>
        <dbReference type="ChEBI" id="CHEBI:29105"/>
    </ligand>
</feature>
<keyword evidence="5 11" id="KW-0547">Nucleotide-binding</keyword>
<dbReference type="PANTHER" id="PTHR11777:SF9">
    <property type="entry name" value="ALANINE--TRNA LIGASE, CYTOPLASMIC"/>
    <property type="match status" value="1"/>
</dbReference>
<keyword evidence="12" id="KW-0175">Coiled coil</keyword>
<proteinExistence type="inferred from homology"/>
<name>A0A6M1RXI9_9BACT</name>
<dbReference type="FunFam" id="3.10.310.40:FF:000001">
    <property type="entry name" value="Alanine--tRNA ligase"/>
    <property type="match status" value="1"/>
</dbReference>
<feature type="binding site" evidence="11">
    <location>
        <position position="707"/>
    </location>
    <ligand>
        <name>Zn(2+)</name>
        <dbReference type="ChEBI" id="CHEBI:29105"/>
    </ligand>
</feature>
<dbReference type="InterPro" id="IPR050058">
    <property type="entry name" value="Ala-tRNA_ligase"/>
</dbReference>
<feature type="binding site" evidence="11">
    <location>
        <position position="703"/>
    </location>
    <ligand>
        <name>Zn(2+)</name>
        <dbReference type="ChEBI" id="CHEBI:29105"/>
    </ligand>
</feature>
<keyword evidence="10 11" id="KW-0030">Aminoacyl-tRNA synthetase</keyword>
<dbReference type="InterPro" id="IPR018165">
    <property type="entry name" value="Ala-tRNA-synth_IIc_core"/>
</dbReference>
<sequence length="907" mass="101208">MTSAEIRQSFLDFFRSKGHTIVPSSSLLPDSPNLLFTNAGMNQFVPIFLGLQPCPFHPPRAADTQKCIRAGGKHNDLEDVGLDTYHHTFFEMLGNWSFGDYFKREAIEWAWELVTEVWGFPKQRLYATVYRPGPGEPAEFDEEAWEHWARLFRAAGLDPEVHIRFGGKKDNFWMMGDTGPCGPCSEIHVDLTPEGDTRGALVNQGHPQCIEIWNLVFIQFNANPDGTFSPLPARHVDTGMGFERVTAIIQGTRGLRQFAGVRISNYETDIFRPLFEALERLSGRRYGSTLPRPGTAGETEQERADVAFRVIADHIRTLSFAIADGILPSNEGRGYVLRRILRRAVRYGRNLGFRQPFFHRLVGVLADTMGDVFPEIRARREQVEEVIRQEEEAFNRTLDRGLQLFEEEVSRLQTAGAGVEPRRISGDFAFKLYDTYGFPLDLTQLMARERGLTLDTARFEALMEEQRARARAAQKKTIVEVARLETDTPTRFVGYEQLASEGRVLQLTRVQDRWAVILDVSPFYAEMGGQVGDTGELQQGDRSWRIVDTRKAGLVWLHFLDLPADADESALPEPGEPARFQVDRSRRLAIQRHHTVTHLFHWALREVVGRETMQKGSYVGPDKLTFDFNSAPLRPEQLRDIERLVNERILENAPVTAIEVKYEHVRHRPDILQFFGEKYGEWVRVVQIGGTPGGLDGYSMELCGGTHTAATGEIGLFHILGESGVAAGIRRVEAVAGLAAWEQVLAAEQLLRATAARVQAPVGELERKIESLLEQQKALEKQLRALQQKQSAAAAEALLARAERRGDVPVLIARHDADAETLQEMVNALKSRFEGVILLGGVADGAVSLVAAVTGPYTARVQAGRLVQQIAPLVGGRGGGRPDHARGGGRDAARLDEALARARELVG</sequence>
<dbReference type="InterPro" id="IPR018164">
    <property type="entry name" value="Ala-tRNA-synth_IIc_N"/>
</dbReference>
<dbReference type="HAMAP" id="MF_00036_B">
    <property type="entry name" value="Ala_tRNA_synth_B"/>
    <property type="match status" value="1"/>
</dbReference>
<keyword evidence="8 11" id="KW-0694">RNA-binding</keyword>
<keyword evidence="6 11" id="KW-0862">Zinc</keyword>
<evidence type="ECO:0000256" key="5">
    <source>
        <dbReference type="ARBA" id="ARBA00022741"/>
    </source>
</evidence>
<dbReference type="PANTHER" id="PTHR11777">
    <property type="entry name" value="ALANYL-TRNA SYNTHETASE"/>
    <property type="match status" value="1"/>
</dbReference>
<evidence type="ECO:0000256" key="4">
    <source>
        <dbReference type="ARBA" id="ARBA00022723"/>
    </source>
</evidence>
<dbReference type="InterPro" id="IPR023033">
    <property type="entry name" value="Ala_tRNA_ligase_euk/bac"/>
</dbReference>
<keyword evidence="9 11" id="KW-0648">Protein biosynthesis</keyword>
<feature type="binding site" evidence="11">
    <location>
        <position position="598"/>
    </location>
    <ligand>
        <name>Zn(2+)</name>
        <dbReference type="ChEBI" id="CHEBI:29105"/>
    </ligand>
</feature>
<dbReference type="Gene3D" id="3.30.930.10">
    <property type="entry name" value="Bira Bifunctional Protein, Domain 2"/>
    <property type="match status" value="1"/>
</dbReference>
<feature type="domain" description="Alanyl-transfer RNA synthetases family profile" evidence="13">
    <location>
        <begin position="1"/>
        <end position="746"/>
    </location>
</feature>
<dbReference type="EC" id="6.1.1.7" evidence="11"/>
<keyword evidence="2 11" id="KW-0820">tRNA-binding</keyword>
<comment type="catalytic activity">
    <reaction evidence="11">
        <text>tRNA(Ala) + L-alanine + ATP = L-alanyl-tRNA(Ala) + AMP + diphosphate</text>
        <dbReference type="Rhea" id="RHEA:12540"/>
        <dbReference type="Rhea" id="RHEA-COMP:9657"/>
        <dbReference type="Rhea" id="RHEA-COMP:9923"/>
        <dbReference type="ChEBI" id="CHEBI:30616"/>
        <dbReference type="ChEBI" id="CHEBI:33019"/>
        <dbReference type="ChEBI" id="CHEBI:57972"/>
        <dbReference type="ChEBI" id="CHEBI:78442"/>
        <dbReference type="ChEBI" id="CHEBI:78497"/>
        <dbReference type="ChEBI" id="CHEBI:456215"/>
        <dbReference type="EC" id="6.1.1.7"/>
    </reaction>
</comment>
<dbReference type="SUPFAM" id="SSF55681">
    <property type="entry name" value="Class II aaRS and biotin synthetases"/>
    <property type="match status" value="1"/>
</dbReference>
<comment type="cofactor">
    <cofactor evidence="11">
        <name>Zn(2+)</name>
        <dbReference type="ChEBI" id="CHEBI:29105"/>
    </cofactor>
    <text evidence="11">Binds 1 zinc ion per subunit.</text>
</comment>
<evidence type="ECO:0000256" key="7">
    <source>
        <dbReference type="ARBA" id="ARBA00022840"/>
    </source>
</evidence>
<dbReference type="GO" id="GO:0005737">
    <property type="term" value="C:cytoplasm"/>
    <property type="evidence" value="ECO:0007669"/>
    <property type="project" value="UniProtKB-SubCell"/>
</dbReference>
<dbReference type="Pfam" id="PF01411">
    <property type="entry name" value="tRNA-synt_2c"/>
    <property type="match status" value="1"/>
</dbReference>
<dbReference type="Proteomes" id="UP000477311">
    <property type="component" value="Unassembled WGS sequence"/>
</dbReference>
<keyword evidence="3 11" id="KW-0436">Ligase</keyword>
<keyword evidence="4 11" id="KW-0479">Metal-binding</keyword>
<evidence type="ECO:0000256" key="2">
    <source>
        <dbReference type="ARBA" id="ARBA00022555"/>
    </source>
</evidence>
<evidence type="ECO:0000313" key="15">
    <source>
        <dbReference type="Proteomes" id="UP000477311"/>
    </source>
</evidence>
<dbReference type="PRINTS" id="PR00980">
    <property type="entry name" value="TRNASYNTHALA"/>
</dbReference>
<evidence type="ECO:0000256" key="6">
    <source>
        <dbReference type="ARBA" id="ARBA00022833"/>
    </source>
</evidence>
<evidence type="ECO:0000256" key="3">
    <source>
        <dbReference type="ARBA" id="ARBA00022598"/>
    </source>
</evidence>
<keyword evidence="7 11" id="KW-0067">ATP-binding</keyword>
<dbReference type="GO" id="GO:0002161">
    <property type="term" value="F:aminoacyl-tRNA deacylase activity"/>
    <property type="evidence" value="ECO:0007669"/>
    <property type="project" value="TreeGrafter"/>
</dbReference>
<dbReference type="Pfam" id="PF07973">
    <property type="entry name" value="tRNA_SAD"/>
    <property type="match status" value="1"/>
</dbReference>
<dbReference type="AlphaFoldDB" id="A0A6M1RXI9"/>
<keyword evidence="15" id="KW-1185">Reference proteome</keyword>
<evidence type="ECO:0000313" key="14">
    <source>
        <dbReference type="EMBL" id="NGO39472.1"/>
    </source>
</evidence>
<feature type="coiled-coil region" evidence="12">
    <location>
        <begin position="762"/>
        <end position="832"/>
    </location>
</feature>
<dbReference type="Gene3D" id="2.40.30.130">
    <property type="match status" value="1"/>
</dbReference>
<organism evidence="14 15">
    <name type="scientific">Limisphaera ngatamarikiensis</name>
    <dbReference type="NCBI Taxonomy" id="1324935"/>
    <lineage>
        <taxon>Bacteria</taxon>
        <taxon>Pseudomonadati</taxon>
        <taxon>Verrucomicrobiota</taxon>
        <taxon>Verrucomicrobiia</taxon>
        <taxon>Limisphaerales</taxon>
        <taxon>Limisphaeraceae</taxon>
        <taxon>Limisphaera</taxon>
    </lineage>
</organism>
<dbReference type="SUPFAM" id="SSF50447">
    <property type="entry name" value="Translation proteins"/>
    <property type="match status" value="1"/>
</dbReference>
<comment type="similarity">
    <text evidence="1 11">Belongs to the class-II aminoacyl-tRNA synthetase family.</text>
</comment>
<dbReference type="InterPro" id="IPR009000">
    <property type="entry name" value="Transl_B-barrel_sf"/>
</dbReference>
<dbReference type="SUPFAM" id="SSF101353">
    <property type="entry name" value="Putative anticodon-binding domain of alanyl-tRNA synthetase (AlaRS)"/>
    <property type="match status" value="1"/>
</dbReference>